<dbReference type="InterPro" id="IPR040582">
    <property type="entry name" value="OB_MalK-like"/>
</dbReference>
<dbReference type="Gene3D" id="2.40.50.100">
    <property type="match status" value="1"/>
</dbReference>
<sequence>MAGLETITSGDIKIDGRDISGLHPSKRDIAMVFQSYALYPNMTVAGNIAFGMEIRGVPKEERAKAIKQVSDMLQIGHLLDRKPSQLSGGQRQRVAMGRALVRNPQVFLFDEPLSNLDAKLRVDMRTEIKRLHQRMGTTFVYVTHDQIEAMTLATKIAVLKDGVLQQFGTPAEIYNSPANLFVADFMGSPAMNLLNATVEAGVSGIAVSLERPNGAPLRLPVVSGNHGLSAYAGKQVIFGIRPEALTDPDGADRKARSLTEDDCLIEVVEPAGSDTFAVTKLGGKSVVARLRADAGIAPGQNTRLAFNLDKAVFFDPDSQMRIA</sequence>
<dbReference type="SUPFAM" id="SSF52540">
    <property type="entry name" value="P-loop containing nucleoside triphosphate hydrolases"/>
    <property type="match status" value="1"/>
</dbReference>
<evidence type="ECO:0000313" key="9">
    <source>
        <dbReference type="EMBL" id="MBB4534567.1"/>
    </source>
</evidence>
<feature type="domain" description="ABC transporter" evidence="7">
    <location>
        <begin position="1"/>
        <end position="186"/>
    </location>
</feature>
<dbReference type="GO" id="GO:0016887">
    <property type="term" value="F:ATP hydrolysis activity"/>
    <property type="evidence" value="ECO:0007669"/>
    <property type="project" value="InterPro"/>
</dbReference>
<comment type="caution">
    <text evidence="8">The sequence shown here is derived from an EMBL/GenBank/DDBJ whole genome shotgun (WGS) entry which is preliminary data.</text>
</comment>
<dbReference type="GO" id="GO:0005524">
    <property type="term" value="F:ATP binding"/>
    <property type="evidence" value="ECO:0007669"/>
    <property type="project" value="UniProtKB-KW"/>
</dbReference>
<dbReference type="InterPro" id="IPR027417">
    <property type="entry name" value="P-loop_NTPase"/>
</dbReference>
<evidence type="ECO:0000256" key="1">
    <source>
        <dbReference type="ARBA" id="ARBA00004417"/>
    </source>
</evidence>
<reference evidence="10 11" key="1">
    <citation type="submission" date="2020-08" db="EMBL/GenBank/DDBJ databases">
        <title>Genomic Encyclopedia of Type Strains, Phase IV (KMG-V): Genome sequencing to study the core and pangenomes of soil and plant-associated prokaryotes.</title>
        <authorList>
            <person name="Whitman W."/>
        </authorList>
    </citation>
    <scope>NUCLEOTIDE SEQUENCE [LARGE SCALE GENOMIC DNA]</scope>
    <source>
        <strain evidence="8 11">SEMIA 471</strain>
        <strain evidence="9 10">SEMIA 489</strain>
    </source>
</reference>
<dbReference type="PROSITE" id="PS00211">
    <property type="entry name" value="ABC_TRANSPORTER_1"/>
    <property type="match status" value="1"/>
</dbReference>
<name>A0A7W6Y6C7_RHIET</name>
<evidence type="ECO:0000256" key="2">
    <source>
        <dbReference type="ARBA" id="ARBA00005417"/>
    </source>
</evidence>
<dbReference type="InterPro" id="IPR003439">
    <property type="entry name" value="ABC_transporter-like_ATP-bd"/>
</dbReference>
<keyword evidence="3" id="KW-0813">Transport</keyword>
<dbReference type="PANTHER" id="PTHR43875">
    <property type="entry name" value="MALTODEXTRIN IMPORT ATP-BINDING PROTEIN MSMX"/>
    <property type="match status" value="1"/>
</dbReference>
<dbReference type="GO" id="GO:0140359">
    <property type="term" value="F:ABC-type transporter activity"/>
    <property type="evidence" value="ECO:0007669"/>
    <property type="project" value="UniProtKB-ARBA"/>
</dbReference>
<accession>A0A7W6Y6C7</accession>
<keyword evidence="8" id="KW-0762">Sugar transport</keyword>
<dbReference type="Proteomes" id="UP000523431">
    <property type="component" value="Unassembled WGS sequence"/>
</dbReference>
<dbReference type="InterPro" id="IPR008995">
    <property type="entry name" value="Mo/tungstate-bd_C_term_dom"/>
</dbReference>
<evidence type="ECO:0000259" key="7">
    <source>
        <dbReference type="PROSITE" id="PS50893"/>
    </source>
</evidence>
<dbReference type="EMBL" id="JACIID010000001">
    <property type="protein sequence ID" value="MBB4534567.1"/>
    <property type="molecule type" value="Genomic_DNA"/>
</dbReference>
<gene>
    <name evidence="8" type="ORF">GGE46_001276</name>
    <name evidence="9" type="ORF">GGE57_001276</name>
</gene>
<dbReference type="SUPFAM" id="SSF50331">
    <property type="entry name" value="MOP-like"/>
    <property type="match status" value="1"/>
</dbReference>
<dbReference type="AlphaFoldDB" id="A0A7W6Y6C7"/>
<evidence type="ECO:0000256" key="6">
    <source>
        <dbReference type="ARBA" id="ARBA00022840"/>
    </source>
</evidence>
<keyword evidence="5" id="KW-0547">Nucleotide-binding</keyword>
<keyword evidence="6 8" id="KW-0067">ATP-binding</keyword>
<dbReference type="InterPro" id="IPR017871">
    <property type="entry name" value="ABC_transporter-like_CS"/>
</dbReference>
<evidence type="ECO:0000256" key="5">
    <source>
        <dbReference type="ARBA" id="ARBA00022741"/>
    </source>
</evidence>
<dbReference type="InterPro" id="IPR012340">
    <property type="entry name" value="NA-bd_OB-fold"/>
</dbReference>
<dbReference type="PANTHER" id="PTHR43875:SF14">
    <property type="entry name" value="ABC TRANSPORTER ATP-BINDING PROTEIN"/>
    <property type="match status" value="1"/>
</dbReference>
<dbReference type="Gene3D" id="3.40.50.300">
    <property type="entry name" value="P-loop containing nucleotide triphosphate hydrolases"/>
    <property type="match status" value="1"/>
</dbReference>
<evidence type="ECO:0000313" key="11">
    <source>
        <dbReference type="Proteomes" id="UP000557344"/>
    </source>
</evidence>
<comment type="similarity">
    <text evidence="2">Belongs to the ABC transporter superfamily.</text>
</comment>
<keyword evidence="4" id="KW-1003">Cell membrane</keyword>
<dbReference type="InterPro" id="IPR047641">
    <property type="entry name" value="ABC_transpr_MalK/UgpC-like"/>
</dbReference>
<evidence type="ECO:0000313" key="10">
    <source>
        <dbReference type="Proteomes" id="UP000523431"/>
    </source>
</evidence>
<dbReference type="Gene3D" id="2.40.50.140">
    <property type="entry name" value="Nucleic acid-binding proteins"/>
    <property type="match status" value="1"/>
</dbReference>
<dbReference type="EMBL" id="JACIHU010000001">
    <property type="protein sequence ID" value="MBB4478735.1"/>
    <property type="molecule type" value="Genomic_DNA"/>
</dbReference>
<keyword evidence="4" id="KW-0472">Membrane</keyword>
<protein>
    <submittedName>
        <fullName evidence="8">Multiple sugar transport system ATP-binding protein</fullName>
    </submittedName>
</protein>
<proteinExistence type="inferred from homology"/>
<organism evidence="8 11">
    <name type="scientific">Rhizobium etli</name>
    <dbReference type="NCBI Taxonomy" id="29449"/>
    <lineage>
        <taxon>Bacteria</taxon>
        <taxon>Pseudomonadati</taxon>
        <taxon>Pseudomonadota</taxon>
        <taxon>Alphaproteobacteria</taxon>
        <taxon>Hyphomicrobiales</taxon>
        <taxon>Rhizobiaceae</taxon>
        <taxon>Rhizobium/Agrobacterium group</taxon>
        <taxon>Rhizobium</taxon>
    </lineage>
</organism>
<dbReference type="Pfam" id="PF17912">
    <property type="entry name" value="OB_MalK"/>
    <property type="match status" value="1"/>
</dbReference>
<keyword evidence="4" id="KW-0997">Cell inner membrane</keyword>
<dbReference type="FunFam" id="3.40.50.300:FF:000042">
    <property type="entry name" value="Maltose/maltodextrin ABC transporter, ATP-binding protein"/>
    <property type="match status" value="1"/>
</dbReference>
<evidence type="ECO:0000256" key="3">
    <source>
        <dbReference type="ARBA" id="ARBA00022448"/>
    </source>
</evidence>
<evidence type="ECO:0000313" key="8">
    <source>
        <dbReference type="EMBL" id="MBB4478735.1"/>
    </source>
</evidence>
<comment type="subcellular location">
    <subcellularLocation>
        <location evidence="1">Cell inner membrane</location>
        <topology evidence="1">Peripheral membrane protein</topology>
    </subcellularLocation>
</comment>
<dbReference type="GO" id="GO:0055052">
    <property type="term" value="C:ATP-binding cassette (ABC) transporter complex, substrate-binding subunit-containing"/>
    <property type="evidence" value="ECO:0007669"/>
    <property type="project" value="TreeGrafter"/>
</dbReference>
<dbReference type="Proteomes" id="UP000557344">
    <property type="component" value="Unassembled WGS sequence"/>
</dbReference>
<dbReference type="Pfam" id="PF00005">
    <property type="entry name" value="ABC_tran"/>
    <property type="match status" value="1"/>
</dbReference>
<dbReference type="PROSITE" id="PS50893">
    <property type="entry name" value="ABC_TRANSPORTER_2"/>
    <property type="match status" value="1"/>
</dbReference>
<evidence type="ECO:0000256" key="4">
    <source>
        <dbReference type="ARBA" id="ARBA00022519"/>
    </source>
</evidence>